<reference evidence="1 2" key="1">
    <citation type="journal article" date="2013" name="Genome Biol.">
        <title>The genome sequence of the most widely cultivated cacao type and its use to identify candidate genes regulating pod color.</title>
        <authorList>
            <person name="Motamayor J.C."/>
            <person name="Mockaitis K."/>
            <person name="Schmutz J."/>
            <person name="Haiminen N."/>
            <person name="Iii D.L."/>
            <person name="Cornejo O."/>
            <person name="Findley S.D."/>
            <person name="Zheng P."/>
            <person name="Utro F."/>
            <person name="Royaert S."/>
            <person name="Saski C."/>
            <person name="Jenkins J."/>
            <person name="Podicheti R."/>
            <person name="Zhao M."/>
            <person name="Scheffler B.E."/>
            <person name="Stack J.C."/>
            <person name="Feltus F.A."/>
            <person name="Mustiga G.M."/>
            <person name="Amores F."/>
            <person name="Phillips W."/>
            <person name="Marelli J.P."/>
            <person name="May G.D."/>
            <person name="Shapiro H."/>
            <person name="Ma J."/>
            <person name="Bustamante C.D."/>
            <person name="Schnell R.J."/>
            <person name="Main D."/>
            <person name="Gilbert D."/>
            <person name="Parida L."/>
            <person name="Kuhn D.N."/>
        </authorList>
    </citation>
    <scope>NUCLEOTIDE SEQUENCE [LARGE SCALE GENOMIC DNA]</scope>
    <source>
        <strain evidence="2">cv. Matina 1-6</strain>
    </source>
</reference>
<dbReference type="Gramene" id="EOY21346">
    <property type="protein sequence ID" value="EOY21346"/>
    <property type="gene ID" value="TCM_012853"/>
</dbReference>
<dbReference type="AlphaFoldDB" id="A0A061FVS9"/>
<dbReference type="Proteomes" id="UP000026915">
    <property type="component" value="Chromosome 3"/>
</dbReference>
<evidence type="ECO:0000313" key="1">
    <source>
        <dbReference type="EMBL" id="EOY21346.1"/>
    </source>
</evidence>
<dbReference type="InParanoid" id="A0A061FVS9"/>
<organism evidence="1 2">
    <name type="scientific">Theobroma cacao</name>
    <name type="common">Cacao</name>
    <name type="synonym">Cocoa</name>
    <dbReference type="NCBI Taxonomy" id="3641"/>
    <lineage>
        <taxon>Eukaryota</taxon>
        <taxon>Viridiplantae</taxon>
        <taxon>Streptophyta</taxon>
        <taxon>Embryophyta</taxon>
        <taxon>Tracheophyta</taxon>
        <taxon>Spermatophyta</taxon>
        <taxon>Magnoliopsida</taxon>
        <taxon>eudicotyledons</taxon>
        <taxon>Gunneridae</taxon>
        <taxon>Pentapetalae</taxon>
        <taxon>rosids</taxon>
        <taxon>malvids</taxon>
        <taxon>Malvales</taxon>
        <taxon>Malvaceae</taxon>
        <taxon>Byttnerioideae</taxon>
        <taxon>Theobroma</taxon>
    </lineage>
</organism>
<sequence>MDGQQNSQDPRPFLFPFFPAADVAAAPVATSTIATATTTIAATTSGPQWLCNPSFTSDLFLINDVVSSLPCALNVEEKDEDDGEEGKQQQQ</sequence>
<dbReference type="STRING" id="3641.A0A061FVS9"/>
<dbReference type="HOGENOM" id="CLU_2431406_0_0_1"/>
<gene>
    <name evidence="1" type="ORF">TCM_012853</name>
</gene>
<accession>A0A061FVS9</accession>
<protein>
    <submittedName>
        <fullName evidence="1">Uncharacterized protein</fullName>
    </submittedName>
</protein>
<keyword evidence="2" id="KW-1185">Reference proteome</keyword>
<proteinExistence type="predicted"/>
<name>A0A061FVS9_THECC</name>
<evidence type="ECO:0000313" key="2">
    <source>
        <dbReference type="Proteomes" id="UP000026915"/>
    </source>
</evidence>
<dbReference type="EMBL" id="CM001881">
    <property type="protein sequence ID" value="EOY21346.1"/>
    <property type="molecule type" value="Genomic_DNA"/>
</dbReference>